<keyword evidence="2" id="KW-1133">Transmembrane helix</keyword>
<evidence type="ECO:0000313" key="4">
    <source>
        <dbReference type="Proteomes" id="UP001165653"/>
    </source>
</evidence>
<feature type="transmembrane region" description="Helical" evidence="2">
    <location>
        <begin position="83"/>
        <end position="105"/>
    </location>
</feature>
<evidence type="ECO:0000256" key="2">
    <source>
        <dbReference type="SAM" id="Phobius"/>
    </source>
</evidence>
<comment type="caution">
    <text evidence="3">The sequence shown here is derived from an EMBL/GenBank/DDBJ whole genome shotgun (WGS) entry which is preliminary data.</text>
</comment>
<reference evidence="3" key="1">
    <citation type="submission" date="2022-10" db="EMBL/GenBank/DDBJ databases">
        <title>Luteolibacter sp. GHJ8, whole genome shotgun sequencing project.</title>
        <authorList>
            <person name="Zhao G."/>
            <person name="Shen L."/>
        </authorList>
    </citation>
    <scope>NUCLEOTIDE SEQUENCE</scope>
    <source>
        <strain evidence="3">GHJ8</strain>
    </source>
</reference>
<dbReference type="Proteomes" id="UP001165653">
    <property type="component" value="Unassembled WGS sequence"/>
</dbReference>
<proteinExistence type="predicted"/>
<feature type="transmembrane region" description="Helical" evidence="2">
    <location>
        <begin position="39"/>
        <end position="63"/>
    </location>
</feature>
<dbReference type="EMBL" id="JAPDDR010000013">
    <property type="protein sequence ID" value="MCW1916201.1"/>
    <property type="molecule type" value="Genomic_DNA"/>
</dbReference>
<evidence type="ECO:0000256" key="1">
    <source>
        <dbReference type="SAM" id="Coils"/>
    </source>
</evidence>
<keyword evidence="1" id="KW-0175">Coiled coil</keyword>
<evidence type="ECO:0000313" key="3">
    <source>
        <dbReference type="EMBL" id="MCW1916201.1"/>
    </source>
</evidence>
<organism evidence="3 4">
    <name type="scientific">Luteolibacter rhizosphaerae</name>
    <dbReference type="NCBI Taxonomy" id="2989719"/>
    <lineage>
        <taxon>Bacteria</taxon>
        <taxon>Pseudomonadati</taxon>
        <taxon>Verrucomicrobiota</taxon>
        <taxon>Verrucomicrobiia</taxon>
        <taxon>Verrucomicrobiales</taxon>
        <taxon>Verrucomicrobiaceae</taxon>
        <taxon>Luteolibacter</taxon>
    </lineage>
</organism>
<feature type="transmembrane region" description="Helical" evidence="2">
    <location>
        <begin position="6"/>
        <end position="27"/>
    </location>
</feature>
<name>A0ABT3G9M4_9BACT</name>
<keyword evidence="2" id="KW-0812">Transmembrane</keyword>
<keyword evidence="4" id="KW-1185">Reference proteome</keyword>
<gene>
    <name evidence="3" type="ORF">OJ996_21605</name>
</gene>
<protein>
    <recommendedName>
        <fullName evidence="5">MotA/TolQ/ExbB proton channel family protein</fullName>
    </recommendedName>
</protein>
<accession>A0ABT3G9M4</accession>
<feature type="coiled-coil region" evidence="1">
    <location>
        <begin position="110"/>
        <end position="137"/>
    </location>
</feature>
<dbReference type="RefSeq" id="WP_264515771.1">
    <property type="nucleotide sequence ID" value="NZ_JAPDDR010000013.1"/>
</dbReference>
<evidence type="ECO:0008006" key="5">
    <source>
        <dbReference type="Google" id="ProtNLM"/>
    </source>
</evidence>
<keyword evidence="2" id="KW-0472">Membrane</keyword>
<sequence>MSTASSWLSIVSIVLFLGLMSCFWIGLAGMWRTRRGAPWWLMAIGTALNTVGPIAYSLSMFMLFDSMGSRGASAPSFSTSVSVMLGISGVLIPCGIILFAIGFAIHGQRAARVQERAKELEELVSAMSAEMDRMKTGGTGA</sequence>